<keyword evidence="1 4" id="KW-0479">Metal-binding</keyword>
<feature type="compositionally biased region" description="Basic and acidic residues" evidence="5">
    <location>
        <begin position="1080"/>
        <end position="1095"/>
    </location>
</feature>
<feature type="region of interest" description="Disordered" evidence="5">
    <location>
        <begin position="1453"/>
        <end position="1488"/>
    </location>
</feature>
<feature type="compositionally biased region" description="Basic and acidic residues" evidence="5">
    <location>
        <begin position="919"/>
        <end position="929"/>
    </location>
</feature>
<gene>
    <name evidence="7" type="primary">LIMS1</name>
    <name evidence="7" type="ORF">BLAG_LOCUS7801</name>
</gene>
<keyword evidence="2 4" id="KW-0862">Zinc</keyword>
<protein>
    <submittedName>
        <fullName evidence="7">LIMS1 protein</fullName>
    </submittedName>
</protein>
<feature type="compositionally biased region" description="Basic and acidic residues" evidence="5">
    <location>
        <begin position="1013"/>
        <end position="1028"/>
    </location>
</feature>
<dbReference type="EMBL" id="OV696699">
    <property type="protein sequence ID" value="CAH1245481.1"/>
    <property type="molecule type" value="Genomic_DNA"/>
</dbReference>
<dbReference type="Proteomes" id="UP000838412">
    <property type="component" value="Chromosome 14"/>
</dbReference>
<evidence type="ECO:0000313" key="8">
    <source>
        <dbReference type="Proteomes" id="UP000838412"/>
    </source>
</evidence>
<dbReference type="GO" id="GO:0005911">
    <property type="term" value="C:cell-cell junction"/>
    <property type="evidence" value="ECO:0007669"/>
    <property type="project" value="TreeGrafter"/>
</dbReference>
<evidence type="ECO:0000313" key="7">
    <source>
        <dbReference type="EMBL" id="CAH1245481.1"/>
    </source>
</evidence>
<dbReference type="CDD" id="cd09335">
    <property type="entry name" value="LIM5_PINCH"/>
    <property type="match status" value="1"/>
</dbReference>
<feature type="compositionally biased region" description="Basic residues" evidence="5">
    <location>
        <begin position="1211"/>
        <end position="1233"/>
    </location>
</feature>
<feature type="compositionally biased region" description="Basic and acidic residues" evidence="5">
    <location>
        <begin position="113"/>
        <end position="164"/>
    </location>
</feature>
<feature type="region of interest" description="Disordered" evidence="5">
    <location>
        <begin position="1631"/>
        <end position="1660"/>
    </location>
</feature>
<dbReference type="FunFam" id="2.10.110.10:FF:000009">
    <property type="entry name" value="Paxillin isoform 1"/>
    <property type="match status" value="1"/>
</dbReference>
<feature type="compositionally biased region" description="Basic and acidic residues" evidence="5">
    <location>
        <begin position="977"/>
        <end position="999"/>
    </location>
</feature>
<feature type="compositionally biased region" description="Low complexity" evidence="5">
    <location>
        <begin position="478"/>
        <end position="489"/>
    </location>
</feature>
<dbReference type="PANTHER" id="PTHR24210">
    <property type="entry name" value="LIM DOMAIN-CONTAINING PROTEIN"/>
    <property type="match status" value="1"/>
</dbReference>
<dbReference type="PANTHER" id="PTHR24210:SF0">
    <property type="entry name" value="LIM DOMAIN-CONTAINING PROTEIN"/>
    <property type="match status" value="1"/>
</dbReference>
<feature type="compositionally biased region" description="Low complexity" evidence="5">
    <location>
        <begin position="576"/>
        <end position="587"/>
    </location>
</feature>
<dbReference type="Gene3D" id="2.10.110.10">
    <property type="entry name" value="Cysteine Rich Protein"/>
    <property type="match status" value="2"/>
</dbReference>
<organism evidence="7 8">
    <name type="scientific">Branchiostoma lanceolatum</name>
    <name type="common">Common lancelet</name>
    <name type="synonym">Amphioxus lanceolatum</name>
    <dbReference type="NCBI Taxonomy" id="7740"/>
    <lineage>
        <taxon>Eukaryota</taxon>
        <taxon>Metazoa</taxon>
        <taxon>Chordata</taxon>
        <taxon>Cephalochordata</taxon>
        <taxon>Leptocardii</taxon>
        <taxon>Amphioxiformes</taxon>
        <taxon>Branchiostomatidae</taxon>
        <taxon>Branchiostoma</taxon>
    </lineage>
</organism>
<dbReference type="GO" id="GO:0098609">
    <property type="term" value="P:cell-cell adhesion"/>
    <property type="evidence" value="ECO:0007669"/>
    <property type="project" value="TreeGrafter"/>
</dbReference>
<dbReference type="SMART" id="SM00132">
    <property type="entry name" value="LIM"/>
    <property type="match status" value="2"/>
</dbReference>
<dbReference type="GO" id="GO:0045216">
    <property type="term" value="P:cell-cell junction organization"/>
    <property type="evidence" value="ECO:0007669"/>
    <property type="project" value="TreeGrafter"/>
</dbReference>
<feature type="compositionally biased region" description="Low complexity" evidence="5">
    <location>
        <begin position="256"/>
        <end position="267"/>
    </location>
</feature>
<feature type="compositionally biased region" description="Acidic residues" evidence="5">
    <location>
        <begin position="1377"/>
        <end position="1388"/>
    </location>
</feature>
<evidence type="ECO:0000256" key="4">
    <source>
        <dbReference type="PROSITE-ProRule" id="PRU00125"/>
    </source>
</evidence>
<feature type="compositionally biased region" description="Basic and acidic residues" evidence="5">
    <location>
        <begin position="347"/>
        <end position="360"/>
    </location>
</feature>
<feature type="compositionally biased region" description="Basic and acidic residues" evidence="5">
    <location>
        <begin position="611"/>
        <end position="638"/>
    </location>
</feature>
<feature type="compositionally biased region" description="Basic and acidic residues" evidence="5">
    <location>
        <begin position="91"/>
        <end position="105"/>
    </location>
</feature>
<dbReference type="GO" id="GO:2001046">
    <property type="term" value="P:positive regulation of integrin-mediated signaling pathway"/>
    <property type="evidence" value="ECO:0007669"/>
    <property type="project" value="TreeGrafter"/>
</dbReference>
<feature type="compositionally biased region" description="Low complexity" evidence="5">
    <location>
        <begin position="527"/>
        <end position="538"/>
    </location>
</feature>
<feature type="compositionally biased region" description="Basic and acidic residues" evidence="5">
    <location>
        <begin position="1133"/>
        <end position="1161"/>
    </location>
</feature>
<name>A0A8K0E9S8_BRALA</name>
<keyword evidence="3 4" id="KW-0440">LIM domain</keyword>
<dbReference type="OrthoDB" id="20689at2759"/>
<feature type="compositionally biased region" description="Basic and acidic residues" evidence="5">
    <location>
        <begin position="955"/>
        <end position="970"/>
    </location>
</feature>
<feature type="compositionally biased region" description="Low complexity" evidence="5">
    <location>
        <begin position="1635"/>
        <end position="1647"/>
    </location>
</feature>
<keyword evidence="8" id="KW-1185">Reference proteome</keyword>
<feature type="compositionally biased region" description="Basic and acidic residues" evidence="5">
    <location>
        <begin position="1234"/>
        <end position="1258"/>
    </location>
</feature>
<feature type="compositionally biased region" description="Acidic residues" evidence="5">
    <location>
        <begin position="930"/>
        <end position="941"/>
    </location>
</feature>
<feature type="domain" description="LIM zinc-binding" evidence="6">
    <location>
        <begin position="1494"/>
        <end position="1555"/>
    </location>
</feature>
<feature type="compositionally biased region" description="Acidic residues" evidence="5">
    <location>
        <begin position="1296"/>
        <end position="1315"/>
    </location>
</feature>
<evidence type="ECO:0000256" key="2">
    <source>
        <dbReference type="ARBA" id="ARBA00022833"/>
    </source>
</evidence>
<evidence type="ECO:0000259" key="6">
    <source>
        <dbReference type="PROSITE" id="PS50023"/>
    </source>
</evidence>
<dbReference type="SUPFAM" id="SSF57716">
    <property type="entry name" value="Glucocorticoid receptor-like (DNA-binding domain)"/>
    <property type="match status" value="2"/>
</dbReference>
<feature type="compositionally biased region" description="Basic and acidic residues" evidence="5">
    <location>
        <begin position="833"/>
        <end position="854"/>
    </location>
</feature>
<feature type="compositionally biased region" description="Basic and acidic residues" evidence="5">
    <location>
        <begin position="663"/>
        <end position="698"/>
    </location>
</feature>
<evidence type="ECO:0000256" key="1">
    <source>
        <dbReference type="ARBA" id="ARBA00022723"/>
    </source>
</evidence>
<feature type="compositionally biased region" description="Acidic residues" evidence="5">
    <location>
        <begin position="1398"/>
        <end position="1408"/>
    </location>
</feature>
<dbReference type="PROSITE" id="PS50023">
    <property type="entry name" value="LIM_DOMAIN_2"/>
    <property type="match status" value="1"/>
</dbReference>
<dbReference type="PROSITE" id="PS00478">
    <property type="entry name" value="LIM_DOMAIN_1"/>
    <property type="match status" value="1"/>
</dbReference>
<accession>A0A8K0E9S8</accession>
<feature type="compositionally biased region" description="Basic and acidic residues" evidence="5">
    <location>
        <begin position="861"/>
        <end position="871"/>
    </location>
</feature>
<dbReference type="GO" id="GO:0005925">
    <property type="term" value="C:focal adhesion"/>
    <property type="evidence" value="ECO:0007669"/>
    <property type="project" value="TreeGrafter"/>
</dbReference>
<reference evidence="7" key="1">
    <citation type="submission" date="2022-01" db="EMBL/GenBank/DDBJ databases">
        <authorList>
            <person name="Braso-Vives M."/>
        </authorList>
    </citation>
    <scope>NUCLEOTIDE SEQUENCE</scope>
</reference>
<feature type="region of interest" description="Disordered" evidence="5">
    <location>
        <begin position="14"/>
        <end position="1412"/>
    </location>
</feature>
<dbReference type="GO" id="GO:0005737">
    <property type="term" value="C:cytoplasm"/>
    <property type="evidence" value="ECO:0007669"/>
    <property type="project" value="TreeGrafter"/>
</dbReference>
<feature type="compositionally biased region" description="Low complexity" evidence="5">
    <location>
        <begin position="446"/>
        <end position="456"/>
    </location>
</feature>
<feature type="compositionally biased region" description="Basic and acidic residues" evidence="5">
    <location>
        <begin position="370"/>
        <end position="380"/>
    </location>
</feature>
<feature type="compositionally biased region" description="Basic and acidic residues" evidence="5">
    <location>
        <begin position="180"/>
        <end position="194"/>
    </location>
</feature>
<feature type="compositionally biased region" description="Basic and acidic residues" evidence="5">
    <location>
        <begin position="565"/>
        <end position="575"/>
    </location>
</feature>
<feature type="compositionally biased region" description="Basic and acidic residues" evidence="5">
    <location>
        <begin position="330"/>
        <end position="339"/>
    </location>
</feature>
<sequence length="1660" mass="185304">MDLGGITPVEAIGAMTNGSVLNPPEEESDALGSFLDYVFGRPRDRKTPVARPKFAPKPDDATKPKDKGTGDTIPTKKEDPSPAVKSLQGLLEKKDTESPKNEPAKTKPAKATEPPKDEPQPSKETEKPKDEPIATKPAKATEKPKDEPVTVKPVKETKQPKDEPVISEPAKDAAPVQKAPETRPSVEKPSEDKAAPPSPKPKPTKEKKAPKTPSPKQRKSSKTKEPTDDGTKKKTKEKKPTKDKKSRKKSEDKPVNAEPPQAQEPPVQLKNVEPVEAKPPAPQIPDTTQQTIEDEPVFAAPPQPQFGKDLPKSPRSRKPSRSLLSKFKKLKDNLTHDISSDNEVESPETKRKAPDTTQEKVEEEPEEVEPPPRRKREDKSMSPPPQKRQEKAPAATQEEPKKIPMEMPTPPPRHKKDLPVPNDNEEPVKAESPPPQKEEEKEPEPVQEQVVPEPVKTLPPQPQEKEEPPKPEEKEDVTPVAVEPVAPQPEEVKKEPEQIQPEPETPTPSQPEEKEEPPKPEEKEDVTPVAVEPAAPQPEEVKKEPEQIQPEPETPTPSQPEEKEEPPKPEEKEDVTPVAVEPAAPQPEEVKKEPKQIQPEPVTPMPSQPPAKEEPSIPDKSEESKPETTEEPAPQKEETTEEEKEPDTTEAVIEEPPVETEPETPKEDKEKVADTVPEKPTEDEPKDEPKLEDQHISELPESVPAEIAPPLPPRRSKSKKDTAPADAVEPIVPEEQAAEENDNGPDRAEPPPLPVKKKSQRSQEELPSPVDEDKYPEISFSDEPPLQTNLDDIFSSPDAVLNAPCKGSDDDVPKEDEEGIVPDELAPVKPKKRSESFKAGRDRLKALGKSLKDKATRRKSEKAPDEDKPETTDGPDNLVEDAEIPTLLEEPNTQRPGSRDRLKALRKSLKEKATRRKSEKSSDEDKPEITEDPDNVVEDAEIPTLPEEPDTQKPGSRDRLKALGKSLKEKATRRKSDKSPDEDKPEITDDPENLDKDVDPPTSPQEPDTQKPGSRDRLKALGKSLKEKATRRKSAKTPDEDKPEITEDTDKPEITDDPESLVTDVDTPTSPQDPDSQKPGSRDRLKALGKSLKDKATRRKSAKTPDEDKPETIDDPDNLVQNVDTPSSPQEPESPKPKKESKSLLSKLKDGLLSDSEKELTPHVQKKQNDEEADEPVVSKAADPEDMATPGPSHQPDENIDDQDEAPIKPEKKKIHFPRKLSKLRNSFKKRAKSKSDEDPKSDLEGDATPARDDENKENAPSLEKTPDSPSALKTPTSPDQSFSTVIENFAAQEDPGPDDSDAEEEQTKEDDQGPDEAWSPWFKDTPKIQAPSDAQSSPVLDKKPENDVPSPLIEDPYVSPDDRPKLPPKEKKSTEPDEQSDKEEKEEEPIWEKIYDGEPEEPSDKDEEPIWEKIKPLEETCVKCRKVLKDSDVVVNFNGLILHQTCISKAKDKKEEPLPAPKDYRPPKIKPYIEDRTDGTPRKPSKDDKEIFNTCWVCGDAITGMMIVALGRYWHAEHFRCARCGIPFKAVGLPHYEHDGKAYCEPHFHELFSDFCYACDQPITDEIICAMNKTWCRKHFCCAMCNQSIKLEEKFYACDSRPVCKKCKEKVPASLLQTRKKRTIIDTIKDMVRSPRQPTTPTVPTSPESPPKNPNEYFV</sequence>
<feature type="compositionally biased region" description="Basic and acidic residues" evidence="5">
    <location>
        <begin position="56"/>
        <end position="80"/>
    </location>
</feature>
<dbReference type="Pfam" id="PF00412">
    <property type="entry name" value="LIM"/>
    <property type="match status" value="2"/>
</dbReference>
<feature type="compositionally biased region" description="Polar residues" evidence="5">
    <location>
        <begin position="1268"/>
        <end position="1287"/>
    </location>
</feature>
<feature type="compositionally biased region" description="Basic and acidic residues" evidence="5">
    <location>
        <begin position="1036"/>
        <end position="1054"/>
    </location>
</feature>
<feature type="compositionally biased region" description="Acidic residues" evidence="5">
    <location>
        <begin position="652"/>
        <end position="662"/>
    </location>
</feature>
<dbReference type="CDD" id="cd09334">
    <property type="entry name" value="LIM4_PINCH"/>
    <property type="match status" value="1"/>
</dbReference>
<feature type="compositionally biased region" description="Basic and acidic residues" evidence="5">
    <location>
        <begin position="222"/>
        <end position="232"/>
    </location>
</feature>
<dbReference type="GO" id="GO:0046872">
    <property type="term" value="F:metal ion binding"/>
    <property type="evidence" value="ECO:0007669"/>
    <property type="project" value="UniProtKB-KW"/>
</dbReference>
<dbReference type="InterPro" id="IPR017351">
    <property type="entry name" value="PINCH-1-4-like"/>
</dbReference>
<feature type="compositionally biased region" description="Basic and acidic residues" evidence="5">
    <location>
        <begin position="897"/>
        <end position="912"/>
    </location>
</feature>
<feature type="compositionally biased region" description="Basic and acidic residues" evidence="5">
    <location>
        <begin position="1361"/>
        <end position="1376"/>
    </location>
</feature>
<dbReference type="InterPro" id="IPR001781">
    <property type="entry name" value="Znf_LIM"/>
</dbReference>
<dbReference type="GO" id="GO:1900026">
    <property type="term" value="P:positive regulation of substrate adhesion-dependent cell spreading"/>
    <property type="evidence" value="ECO:0007669"/>
    <property type="project" value="TreeGrafter"/>
</dbReference>
<feature type="compositionally biased region" description="Basic and acidic residues" evidence="5">
    <location>
        <begin position="463"/>
        <end position="477"/>
    </location>
</feature>
<feature type="compositionally biased region" description="Basic residues" evidence="5">
    <location>
        <begin position="233"/>
        <end position="248"/>
    </location>
</feature>
<evidence type="ECO:0000256" key="3">
    <source>
        <dbReference type="ARBA" id="ARBA00023038"/>
    </source>
</evidence>
<feature type="compositionally biased region" description="Basic and acidic residues" evidence="5">
    <location>
        <begin position="1103"/>
        <end position="1112"/>
    </location>
</feature>
<evidence type="ECO:0000256" key="5">
    <source>
        <dbReference type="SAM" id="MobiDB-lite"/>
    </source>
</evidence>
<feature type="compositionally biased region" description="Acidic residues" evidence="5">
    <location>
        <begin position="810"/>
        <end position="821"/>
    </location>
</feature>
<feature type="compositionally biased region" description="Basic and acidic residues" evidence="5">
    <location>
        <begin position="516"/>
        <end position="526"/>
    </location>
</feature>
<proteinExistence type="predicted"/>